<dbReference type="RefSeq" id="WP_106392561.1">
    <property type="nucleotide sequence ID" value="NZ_PVNK01000149.1"/>
</dbReference>
<dbReference type="PANTHER" id="PTHR33490">
    <property type="entry name" value="BLR5614 PROTEIN-RELATED"/>
    <property type="match status" value="1"/>
</dbReference>
<accession>A0A2S9XXV2</accession>
<dbReference type="EMBL" id="PVNK01000149">
    <property type="protein sequence ID" value="PRP97698.1"/>
    <property type="molecule type" value="Genomic_DNA"/>
</dbReference>
<dbReference type="PROSITE" id="PS51257">
    <property type="entry name" value="PROKAR_LIPOPROTEIN"/>
    <property type="match status" value="1"/>
</dbReference>
<gene>
    <name evidence="3" type="ORF">ENSA5_32050</name>
</gene>
<comment type="caution">
    <text evidence="3">The sequence shown here is derived from an EMBL/GenBank/DDBJ whole genome shotgun (WGS) entry which is preliminary data.</text>
</comment>
<dbReference type="Pfam" id="PF01841">
    <property type="entry name" value="Transglut_core"/>
    <property type="match status" value="1"/>
</dbReference>
<feature type="region of interest" description="Disordered" evidence="1">
    <location>
        <begin position="2126"/>
        <end position="2175"/>
    </location>
</feature>
<evidence type="ECO:0000256" key="1">
    <source>
        <dbReference type="SAM" id="MobiDB-lite"/>
    </source>
</evidence>
<dbReference type="InterPro" id="IPR002931">
    <property type="entry name" value="Transglutaminase-like"/>
</dbReference>
<feature type="domain" description="Transglutaminase-like" evidence="2">
    <location>
        <begin position="2498"/>
        <end position="2558"/>
    </location>
</feature>
<dbReference type="OrthoDB" id="9804872at2"/>
<dbReference type="PANTHER" id="PTHR33490:SF3">
    <property type="entry name" value="CONSERVED INTEGRAL MEMBRANE PROTEIN"/>
    <property type="match status" value="1"/>
</dbReference>
<proteinExistence type="predicted"/>
<dbReference type="InterPro" id="IPR038765">
    <property type="entry name" value="Papain-like_cys_pep_sf"/>
</dbReference>
<dbReference type="Proteomes" id="UP000237968">
    <property type="component" value="Unassembled WGS sequence"/>
</dbReference>
<keyword evidence="4" id="KW-1185">Reference proteome</keyword>
<name>A0A2S9XXV2_9BACT</name>
<feature type="compositionally biased region" description="Basic and acidic residues" evidence="1">
    <location>
        <begin position="2161"/>
        <end position="2175"/>
    </location>
</feature>
<feature type="region of interest" description="Disordered" evidence="1">
    <location>
        <begin position="1749"/>
        <end position="1769"/>
    </location>
</feature>
<organism evidence="3 4">
    <name type="scientific">Enhygromyxa salina</name>
    <dbReference type="NCBI Taxonomy" id="215803"/>
    <lineage>
        <taxon>Bacteria</taxon>
        <taxon>Pseudomonadati</taxon>
        <taxon>Myxococcota</taxon>
        <taxon>Polyangia</taxon>
        <taxon>Nannocystales</taxon>
        <taxon>Nannocystaceae</taxon>
        <taxon>Enhygromyxa</taxon>
    </lineage>
</organism>
<evidence type="ECO:0000313" key="3">
    <source>
        <dbReference type="EMBL" id="PRP97698.1"/>
    </source>
</evidence>
<evidence type="ECO:0000313" key="4">
    <source>
        <dbReference type="Proteomes" id="UP000237968"/>
    </source>
</evidence>
<sequence length="2594" mass="281962">MPERRRRSWTSFLPVLVLAIALVGACSTARVTVHTEPRTLDAEALAERVRLGHLGAFGERSEGQARAREAARLAAKLGNADEAAAFAREQLDLARGRLLIVRIEGDSEATYAAALDELDEAARFAVEIGDELLDGQLVVEAAQFMATPKRARKAIARALKLTQEADLSWGYAKLWDAFEGNPSMLVALQRLRWRSYRGPGLPAGSPRLAPESLAAAGPEAVDLLWTEANRAATERRDADYERWLGAVLRADRWDPDALAARVVLDALARAEISEDEALLPDLATNGAAPLGSQARMLLRHRETPSSRALALFRAKQMVAGGTFGDAGELLAELELDDATDAEKDLRDTLTAMVALESGTEAGRADFQRWRRKARAQRSTSISNWVSNFEQEQAPAEHVALARAADRKLVTQAQGRTAPRLALPVLGSAAIDADSPKRVRDRALAAVAGREPELGNKLAVCRERKLFDEDCRHVLDELAKLDVASEEYSAGLDALGGSANVRASWFSPIPWLEGEQLPAVRERLSVYAGTRVAATTDFQAAALFSELAANRPDLARARLEQNGQILRPETRTIASMALRDLEDGLVEPRELSNLLLEVPSADVDATWFLERRLPGDPAMVGELFPGRSRLALFARGLALARMGAWDAATAELLLAVEELDGVAKGMVAGRLALAAQLADHTILRDRALAIADAEDPRGFMAPYVRARVAEAAHDHATAHPLYLEALARRPRALPAFEGALRTLELRKREVGRVRDALLLFPDSAVHWHASELLDAAAREEIDGPLLTKLWLAREDGAALLGIGEPATKVRPLAELGLQRLLEQLEAAPMPADSFPIAAKVLAWLGAAPPELRVEYRDVELWLTYLIGRDSELVALASATPRYQGFRQPPAGSHATLLLAGARKRHAIDDLLSWTIVREELWNADDPVTRSVISDLYAPIEDPDLAQYACLRMFQRDEFEIAAERCVPLWNELGGTRFLAVDLAYLALNDPERARANGLDLGEFFATAATIDGLREDPVWLLNASLWLSKQDEDERGAKLRVDQLALDAIATEPDDIELGQGRYRGALLRQQIISQFAPADRRRFAYAAGSAVRSLDLEAADLYAQRLLAWLPSAEDDEAPEFTARSPQMLAATRQEGDTSDAELRSTAHYGLSITALIRADLEAGRITRAAMLELLDAYAEDRGLAAYERVATDHPECHVVKLMLLSEYGDARMREQALALARELVELHPDNPLVLADALPLLTGPDDLDAARQLLAAARLEFPAHPWLSDEALPAVLTGAEDQLPAWLRTPEAFDVQIATIDDADLDALAPTRHADIQTSAEAFFAAAAERNPDGLGIHEPIPGLAPDPEDPEAETHSRVQFVVREPRASRCEGLGCAEPLIAEWTARNYALLWTRELELPAGPAIEFLVADGESVIHNVLIPTGGNLFMLISGSTPDDLGAFLAQIVLLRESFRPLDWSQSAAAAESMRSSGRPLPDDRARFEARRLLSRMTASEVDSCVLDKDRDLAALAPEPRAELLLDLFLVTREPWQRRALLTCTAPEQPEAARLALLTLLDPDAAVHAFGRAATQIHHERVMTDTRRVLYQEREPAISDPALTTSGAQPAFGLLQVIAALPDEHSRALTRELLGLRDPRLRALALAASATMDYFDGQASPGMPRTEVERLREVVIDGASKDAVLAVRSLMDIPGAANLAAIRERTDKLIEAGIEDDNARGLAIDLAWALARELDAKDRKRLAKLVEAVKLDPDDDRPKRAKRTREGLESMAEDHAAGRKLLTRREPATNAERATIWVREHRPRPAPRSVEQLGATPLAELTPGHEWTYVRVGNAGLFATSLEGLLRRLAPANAADAYLVRTLIYDMLLQGSFSLLSEAGGLDLSEPIECVSPKGSESFACSATVRDRNAVLSTLAARELGDDAGVAVPLSLATEFAGLPLTLGSLPVALHSLIEAPEDELEPDGSPQITAERLRLVRTIAGHELEYYATIELHENRVIVDSEHYMFIGDRLLVFSGSDLAEQLLREPPSGAKALAADPRFAAAVTGWRDGVALQAVDFTEEFGLPQLALEVVLDNEGIEFSARASGERTKIGEFGGLRRLLPDQHVAAVAVALEPDTLREYFEDAELERCAGHGNGAPPPAPAPDQGLRGPEGPSEAKVSGRNPESGDDKQTCGLSADDKLPPVELAEAARAVLLGWYPEVGSALWQDWVLVMPLDANLRKAMKAMKVSTPAAGELREHAGLFWVVSDGALIVASTQALAEDAQDSPIKRAGFDDPAAFAASSLDGQRAAAVVREMAERYTGDRRGDYLRLIATMVGLVDRVELRGEWTPADPNSDEGVLSASVALNLAESDEELALIDRWLASPEVGNASKLPRRLGQAETDSGLSYRIRVDEAEQFARTAVPDDNARISVELVGPDELRMTVLPSRAVASATTQVLTADERDRMLASDNMIRAKDQKIRDVANALRVSGDDAATVAAIVTWVHNQVHYEITPTSLDAVTILERGEGDCTEYALLTVTLLRAAGIPARLQEGMAASGEEMVAHAWVAWHDGTRWREVDPTAGTASVGSGHLELEVVDVLAMISLGKFEILAIDPVGR</sequence>
<evidence type="ECO:0000259" key="2">
    <source>
        <dbReference type="SMART" id="SM00460"/>
    </source>
</evidence>
<feature type="region of interest" description="Disordered" evidence="1">
    <location>
        <begin position="1336"/>
        <end position="1355"/>
    </location>
</feature>
<dbReference type="SUPFAM" id="SSF54001">
    <property type="entry name" value="Cysteine proteinases"/>
    <property type="match status" value="1"/>
</dbReference>
<protein>
    <submittedName>
        <fullName evidence="3">Transglutaminase-like superfamily protein</fullName>
    </submittedName>
</protein>
<dbReference type="SMART" id="SM00460">
    <property type="entry name" value="TGc"/>
    <property type="match status" value="1"/>
</dbReference>
<dbReference type="Gene3D" id="3.10.620.30">
    <property type="match status" value="1"/>
</dbReference>
<reference evidence="3 4" key="1">
    <citation type="submission" date="2018-03" db="EMBL/GenBank/DDBJ databases">
        <title>Draft Genome Sequences of the Obligatory Marine Myxobacteria Enhygromyxa salina SWB005.</title>
        <authorList>
            <person name="Poehlein A."/>
            <person name="Moghaddam J.A."/>
            <person name="Harms H."/>
            <person name="Alanjari M."/>
            <person name="Koenig G.M."/>
            <person name="Daniel R."/>
            <person name="Schaeberle T.F."/>
        </authorList>
    </citation>
    <scope>NUCLEOTIDE SEQUENCE [LARGE SCALE GENOMIC DNA]</scope>
    <source>
        <strain evidence="3 4">SWB005</strain>
    </source>
</reference>